<dbReference type="CDD" id="cd08047">
    <property type="entry name" value="TAF7"/>
    <property type="match status" value="1"/>
</dbReference>
<keyword evidence="4" id="KW-0804">Transcription</keyword>
<comment type="subcellular location">
    <subcellularLocation>
        <location evidence="1">Nucleus</location>
    </subcellularLocation>
</comment>
<dbReference type="Gene3D" id="2.80.10.50">
    <property type="match status" value="1"/>
</dbReference>
<evidence type="ECO:0000259" key="7">
    <source>
        <dbReference type="PROSITE" id="PS50106"/>
    </source>
</evidence>
<dbReference type="SUPFAM" id="SSF50353">
    <property type="entry name" value="Cytokine"/>
    <property type="match status" value="1"/>
</dbReference>
<dbReference type="InterPro" id="IPR008996">
    <property type="entry name" value="IL1/FGF"/>
</dbReference>
<feature type="compositionally biased region" description="Basic and acidic residues" evidence="6">
    <location>
        <begin position="620"/>
        <end position="635"/>
    </location>
</feature>
<dbReference type="PANTHER" id="PTHR12228">
    <property type="entry name" value="TRANSCRIPTION INITIATION FACTOR TFIID 55 KD SUBUNIT-RELATED"/>
    <property type="match status" value="1"/>
</dbReference>
<evidence type="ECO:0000256" key="6">
    <source>
        <dbReference type="SAM" id="MobiDB-lite"/>
    </source>
</evidence>
<dbReference type="InterPro" id="IPR001478">
    <property type="entry name" value="PDZ"/>
</dbReference>
<feature type="region of interest" description="Disordered" evidence="6">
    <location>
        <begin position="547"/>
        <end position="611"/>
    </location>
</feature>
<dbReference type="CDD" id="cd00100">
    <property type="entry name" value="beta-trefoil_IL1"/>
    <property type="match status" value="1"/>
</dbReference>
<protein>
    <recommendedName>
        <fullName evidence="7">PDZ domain-containing protein</fullName>
    </recommendedName>
</protein>
<dbReference type="PANTHER" id="PTHR12228:SF0">
    <property type="entry name" value="TATA-BOX BINDING PROTEIN ASSOCIATED FACTOR 7"/>
    <property type="match status" value="1"/>
</dbReference>
<name>A0AAD7S8N3_9TELE</name>
<dbReference type="SUPFAM" id="SSF50156">
    <property type="entry name" value="PDZ domain-like"/>
    <property type="match status" value="1"/>
</dbReference>
<comment type="similarity">
    <text evidence="2">Belongs to the TAF7 family.</text>
</comment>
<reference evidence="8" key="1">
    <citation type="journal article" date="2023" name="Science">
        <title>Genome structures resolve the early diversification of teleost fishes.</title>
        <authorList>
            <person name="Parey E."/>
            <person name="Louis A."/>
            <person name="Montfort J."/>
            <person name="Bouchez O."/>
            <person name="Roques C."/>
            <person name="Iampietro C."/>
            <person name="Lluch J."/>
            <person name="Castinel A."/>
            <person name="Donnadieu C."/>
            <person name="Desvignes T."/>
            <person name="Floi Bucao C."/>
            <person name="Jouanno E."/>
            <person name="Wen M."/>
            <person name="Mejri S."/>
            <person name="Dirks R."/>
            <person name="Jansen H."/>
            <person name="Henkel C."/>
            <person name="Chen W.J."/>
            <person name="Zahm M."/>
            <person name="Cabau C."/>
            <person name="Klopp C."/>
            <person name="Thompson A.W."/>
            <person name="Robinson-Rechavi M."/>
            <person name="Braasch I."/>
            <person name="Lecointre G."/>
            <person name="Bobe J."/>
            <person name="Postlethwait J.H."/>
            <person name="Berthelot C."/>
            <person name="Roest Crollius H."/>
            <person name="Guiguen Y."/>
        </authorList>
    </citation>
    <scope>NUCLEOTIDE SEQUENCE</scope>
    <source>
        <strain evidence="8">NC1722</strain>
    </source>
</reference>
<feature type="region of interest" description="Disordered" evidence="6">
    <location>
        <begin position="620"/>
        <end position="639"/>
    </location>
</feature>
<proteinExistence type="inferred from homology"/>
<feature type="region of interest" description="Disordered" evidence="6">
    <location>
        <begin position="131"/>
        <end position="163"/>
    </location>
</feature>
<dbReference type="InterPro" id="IPR037817">
    <property type="entry name" value="TAF7"/>
</dbReference>
<evidence type="ECO:0000256" key="2">
    <source>
        <dbReference type="ARBA" id="ARBA00009368"/>
    </source>
</evidence>
<feature type="domain" description="PDZ" evidence="7">
    <location>
        <begin position="53"/>
        <end position="97"/>
    </location>
</feature>
<dbReference type="GO" id="GO:0051123">
    <property type="term" value="P:RNA polymerase II preinitiation complex assembly"/>
    <property type="evidence" value="ECO:0007669"/>
    <property type="project" value="TreeGrafter"/>
</dbReference>
<dbReference type="Pfam" id="PF00595">
    <property type="entry name" value="PDZ"/>
    <property type="match status" value="1"/>
</dbReference>
<evidence type="ECO:0000256" key="4">
    <source>
        <dbReference type="ARBA" id="ARBA00023163"/>
    </source>
</evidence>
<evidence type="ECO:0000256" key="1">
    <source>
        <dbReference type="ARBA" id="ARBA00004123"/>
    </source>
</evidence>
<evidence type="ECO:0000256" key="3">
    <source>
        <dbReference type="ARBA" id="ARBA00023015"/>
    </source>
</evidence>
<dbReference type="InterPro" id="IPR006751">
    <property type="entry name" value="TAFII55_prot_cons_reg"/>
</dbReference>
<dbReference type="GO" id="GO:0005669">
    <property type="term" value="C:transcription factor TFIID complex"/>
    <property type="evidence" value="ECO:0007669"/>
    <property type="project" value="InterPro"/>
</dbReference>
<dbReference type="SMART" id="SM01370">
    <property type="entry name" value="TAFII55_N"/>
    <property type="match status" value="1"/>
</dbReference>
<dbReference type="InterPro" id="IPR036034">
    <property type="entry name" value="PDZ_sf"/>
</dbReference>
<keyword evidence="5" id="KW-0539">Nucleus</keyword>
<comment type="caution">
    <text evidence="8">The sequence shown here is derived from an EMBL/GenBank/DDBJ whole genome shotgun (WGS) entry which is preliminary data.</text>
</comment>
<evidence type="ECO:0000313" key="8">
    <source>
        <dbReference type="EMBL" id="KAJ8397989.1"/>
    </source>
</evidence>
<dbReference type="Pfam" id="PF04658">
    <property type="entry name" value="TAFII55_N"/>
    <property type="match status" value="1"/>
</dbReference>
<dbReference type="GO" id="GO:0016251">
    <property type="term" value="F:RNA polymerase II general transcription initiation factor activity"/>
    <property type="evidence" value="ECO:0007669"/>
    <property type="project" value="TreeGrafter"/>
</dbReference>
<dbReference type="Gene3D" id="2.30.42.10">
    <property type="match status" value="1"/>
</dbReference>
<gene>
    <name evidence="8" type="ORF">AAFF_G00433360</name>
</gene>
<dbReference type="EMBL" id="JAINUG010000094">
    <property type="protein sequence ID" value="KAJ8397989.1"/>
    <property type="molecule type" value="Genomic_DNA"/>
</dbReference>
<feature type="compositionally biased region" description="Basic and acidic residues" evidence="6">
    <location>
        <begin position="131"/>
        <end position="145"/>
    </location>
</feature>
<organism evidence="8 9">
    <name type="scientific">Aldrovandia affinis</name>
    <dbReference type="NCBI Taxonomy" id="143900"/>
    <lineage>
        <taxon>Eukaryota</taxon>
        <taxon>Metazoa</taxon>
        <taxon>Chordata</taxon>
        <taxon>Craniata</taxon>
        <taxon>Vertebrata</taxon>
        <taxon>Euteleostomi</taxon>
        <taxon>Actinopterygii</taxon>
        <taxon>Neopterygii</taxon>
        <taxon>Teleostei</taxon>
        <taxon>Notacanthiformes</taxon>
        <taxon>Halosauridae</taxon>
        <taxon>Aldrovandia</taxon>
    </lineage>
</organism>
<dbReference type="PROSITE" id="PS50106">
    <property type="entry name" value="PDZ"/>
    <property type="match status" value="1"/>
</dbReference>
<evidence type="ECO:0000256" key="5">
    <source>
        <dbReference type="ARBA" id="ARBA00023242"/>
    </source>
</evidence>
<dbReference type="Proteomes" id="UP001221898">
    <property type="component" value="Unassembled WGS sequence"/>
</dbReference>
<keyword evidence="3" id="KW-0805">Transcription regulation</keyword>
<feature type="region of interest" description="Disordered" evidence="6">
    <location>
        <begin position="466"/>
        <end position="485"/>
    </location>
</feature>
<sequence>MVWTKLPTTKSTRMDAQNTSVKGGVSILHKVLQGKHHYEVDHVVKYKKSYLADAGIRKGDTILKINGQDLKDLTPEMFAELLTEVSPMLTVHQSSTDTLKEKCQEQRGMYPVNKEKIFMSFNSLEMIQEDKPEKNGGEDDRRSSKGDQPQPGGGDESPFGDDSGGLDDLLIVSMTKTSITIVKGRGCEAGSPCHDCGGTACTFNDVVMVAESSSITLVSRGITNFSQDRVWDSILIRSLVHDRYIHNRNRVATTSREAQRNAEISIYYYKSDCMDDDFPGMPVVLNFTATESFLKCSSNDDKATLSIESCDKSKLKCITIGDEETWPQYYRFVQEVFEYKGFTMQNKKTKVASKAKVGKVGSKNKDDAPHELESQFVLRLPSEYASTVRRIAQSGSVNLKDRLTIELHADGRHGIVRVDRVPLACKLVDLPCILESLKTVDKKTFYKTADVCQMLVCTVDGDLYPPLEEPTGTTDPKSKKKDKDKDKKFVWNHGITCPLKNTRKRRFRKTAKKKYIESPDVEKEVKRLLSTDAEAVSVRWEVIAEDETKEADNHGSLANLDSSPGTSGHKMGHGSSAQRDELREIFNDISSSSDDEEDEGDRHEDEDLNIMDTEEDLERQLQDKLNESDGARDESDGNNQIMMEYQVQINGVKTKLQETRARKKQQEDLIMKVENQALKNRFQALLNEIIHQEEREMEQLASLQEQLDSLIEK</sequence>
<dbReference type="AlphaFoldDB" id="A0AAD7S8N3"/>
<keyword evidence="9" id="KW-1185">Reference proteome</keyword>
<accession>A0AAD7S8N3</accession>
<evidence type="ECO:0000313" key="9">
    <source>
        <dbReference type="Proteomes" id="UP001221898"/>
    </source>
</evidence>